<dbReference type="Gene3D" id="2.170.130.10">
    <property type="entry name" value="TonB-dependent receptor, plug domain"/>
    <property type="match status" value="1"/>
</dbReference>
<sequence length="1407" mass="157265">MILNSIHFPNRRTFFTLTFLWQRTNIWSMFLMLLKFLGLNNIKISLNLLFLTVCLFASQRCCAQNITIKKEDVSLQVILKAIERQTSYVFFSDKSEVDAVRLSVNFKNIPLKEVLNTVLTKKGFQYRFFDKTIAIKKYSGSAGASQGLTTVAARFIYGQVVDENNLTLKNIAVQDQQTEQRTTTNNNGTFKLSRLGEYGTLIFSGDGFSKQTVDYTDSTALRITMKRGKDRVLELSEVSINATNSPITIPNRFVDLSNRGYMNLAQILQGTVPGLTLQTATSTSKVVTSLDVYVKFLNGQNYMNFLRMSVDEFLTYKGNVEGQQIIDLLLSGRNVPKNISNIYILNTVTKSTTVLIPQVRGANSFAGSTAGMLVVIDGFPQDGFPANFPMSNVESIEVVKDPRELVKWGTRANNGLILIKTKVAQKGHLQINYSANFYYEKAPRFNREKMQLASTADYLDYVKDIDTTFKPSYSNQSYYFTPAQRLFAQNRLGMITPESYSKSLDSLSGLSNEGQLSLLQQDRFSQNHSLNLNGGNRIYKFNFLTNYLYDQPHDLGSYSKTLTLNLNNTFNLFHNNLKINWLINYSNALRRTGYSFQPNSFTEPYQLLHDPQGNYEYDYSGNFSPYANALIMANGYRNYGVNVLEDARSNKNLSRFIQKRTSFNLNWSILPGLTFGTSIYYDGSNLNTNNVYGKQSSYVRQLVDTYGEYTPNGVNYYVPWGDILQSSRRNNELWNLRSGITYSKSIGKHQIALSVGGGASSTSSTRPNNSVLYGYNAETNYSSPVFLPTPDPNAPITNYNYLLSNSLAPGAYPATLTRPINGDTSVNRNLNANAVIAYKFADRLTVSATYNSVLSPVYGQAASYSTLSSSNVSVNGLVIRHLSKFFNHVYLSTGIDHFKLPDLPESYSNIRYQQSVWNNYAIWVNGLQPTQQKGQSSTNWYQKLTFNVIDSLLTLNVAYNTLTNRGNLNNLSTDPASLSTTGNQTNVVNYVSAGLSGILRHGLLKFQAAYAKSPEGIATVNGGLNYDIGHEKYFTSDLITAFDVGAKLENISAYQGLGIIMGTNVGNNGSFSQAVNNNYTLLPPNNVNLEVYTRIAIKDDLYSLDLRYYNRKTSGLNNFTTTLTDPTTGTNAKITYSTITNKGLETYFRVRALKTENWEYGVTLNGAYNLNIVTNVPDPVFYGSSDYTTMYRNGYDVSSIFSVKSAGLDHNGDPQIYSDQGKIVTKIDSSTITTGLIYSGKTRAPWTGGLIHDVRYKFLFARVSLVFNLGHVMRTYIPYASNNLKENSVLIANRWRKPGDEEFTNVPRIDKDNPSNLSYRAFVTQNGTNSITTADNIRLQEVMIGCNLTPGFLKKIGVSGCTITLTGQNLASWSRNPYHIDPATVDVGGRIGLPIPTQYSFNINVSY</sequence>
<dbReference type="SUPFAM" id="SSF56935">
    <property type="entry name" value="Porins"/>
    <property type="match status" value="1"/>
</dbReference>
<gene>
    <name evidence="1" type="ORF">GJU39_18945</name>
</gene>
<dbReference type="InterPro" id="IPR008969">
    <property type="entry name" value="CarboxyPept-like_regulatory"/>
</dbReference>
<organism evidence="1 2">
    <name type="scientific">Pedobacter petrophilus</name>
    <dbReference type="NCBI Taxonomy" id="1908241"/>
    <lineage>
        <taxon>Bacteria</taxon>
        <taxon>Pseudomonadati</taxon>
        <taxon>Bacteroidota</taxon>
        <taxon>Sphingobacteriia</taxon>
        <taxon>Sphingobacteriales</taxon>
        <taxon>Sphingobacteriaceae</taxon>
        <taxon>Pedobacter</taxon>
    </lineage>
</organism>
<keyword evidence="2" id="KW-1185">Reference proteome</keyword>
<evidence type="ECO:0000313" key="1">
    <source>
        <dbReference type="EMBL" id="MRX78161.1"/>
    </source>
</evidence>
<dbReference type="Pfam" id="PF13715">
    <property type="entry name" value="CarbopepD_reg_2"/>
    <property type="match status" value="1"/>
</dbReference>
<comment type="caution">
    <text evidence="1">The sequence shown here is derived from an EMBL/GenBank/DDBJ whole genome shotgun (WGS) entry which is preliminary data.</text>
</comment>
<dbReference type="EMBL" id="WKKH01000041">
    <property type="protein sequence ID" value="MRX78161.1"/>
    <property type="molecule type" value="Genomic_DNA"/>
</dbReference>
<dbReference type="Proteomes" id="UP000487757">
    <property type="component" value="Unassembled WGS sequence"/>
</dbReference>
<reference evidence="1 2" key="1">
    <citation type="submission" date="2019-11" db="EMBL/GenBank/DDBJ databases">
        <title>Pedobacter petrophilus genome.</title>
        <authorList>
            <person name="Feldbauer M.J."/>
            <person name="Newman J.D."/>
        </authorList>
    </citation>
    <scope>NUCLEOTIDE SEQUENCE [LARGE SCALE GENOMIC DNA]</scope>
    <source>
        <strain evidence="1 2">LMG 29686</strain>
    </source>
</reference>
<name>A0A7K0G384_9SPHI</name>
<proteinExistence type="predicted"/>
<accession>A0A7K0G384</accession>
<dbReference type="OrthoDB" id="9768177at2"/>
<dbReference type="InterPro" id="IPR037066">
    <property type="entry name" value="Plug_dom_sf"/>
</dbReference>
<dbReference type="SUPFAM" id="SSF49464">
    <property type="entry name" value="Carboxypeptidase regulatory domain-like"/>
    <property type="match status" value="1"/>
</dbReference>
<protein>
    <submittedName>
        <fullName evidence="1">TonB-dependent receptor plug domain-containing protein</fullName>
    </submittedName>
</protein>
<evidence type="ECO:0000313" key="2">
    <source>
        <dbReference type="Proteomes" id="UP000487757"/>
    </source>
</evidence>
<keyword evidence="1" id="KW-0675">Receptor</keyword>